<dbReference type="SUPFAM" id="SSF58100">
    <property type="entry name" value="Bacterial hemolysins"/>
    <property type="match status" value="1"/>
</dbReference>
<gene>
    <name evidence="3" type="ORF">DPX16_11332</name>
</gene>
<keyword evidence="2" id="KW-0472">Membrane</keyword>
<dbReference type="AlphaFoldDB" id="A0A3N0XIG5"/>
<keyword evidence="2" id="KW-1133">Transmembrane helix</keyword>
<name>A0A3N0XIG5_ANAGA</name>
<keyword evidence="1" id="KW-0175">Coiled coil</keyword>
<evidence type="ECO:0000256" key="2">
    <source>
        <dbReference type="SAM" id="Phobius"/>
    </source>
</evidence>
<feature type="coiled-coil region" evidence="1">
    <location>
        <begin position="111"/>
        <end position="138"/>
    </location>
</feature>
<dbReference type="EMBL" id="RJVU01072388">
    <property type="protein sequence ID" value="ROI36391.1"/>
    <property type="molecule type" value="Genomic_DNA"/>
</dbReference>
<keyword evidence="2" id="KW-0812">Transmembrane</keyword>
<feature type="transmembrane region" description="Helical" evidence="2">
    <location>
        <begin position="81"/>
        <end position="106"/>
    </location>
</feature>
<organism evidence="3 4">
    <name type="scientific">Anabarilius grahami</name>
    <name type="common">Kanglang fish</name>
    <name type="synonym">Barilius grahami</name>
    <dbReference type="NCBI Taxonomy" id="495550"/>
    <lineage>
        <taxon>Eukaryota</taxon>
        <taxon>Metazoa</taxon>
        <taxon>Chordata</taxon>
        <taxon>Craniata</taxon>
        <taxon>Vertebrata</taxon>
        <taxon>Euteleostomi</taxon>
        <taxon>Actinopterygii</taxon>
        <taxon>Neopterygii</taxon>
        <taxon>Teleostei</taxon>
        <taxon>Ostariophysi</taxon>
        <taxon>Cypriniformes</taxon>
        <taxon>Xenocyprididae</taxon>
        <taxon>Xenocypridinae</taxon>
        <taxon>Xenocypridinae incertae sedis</taxon>
        <taxon>Anabarilius</taxon>
    </lineage>
</organism>
<accession>A0A3N0XIG5</accession>
<comment type="caution">
    <text evidence="3">The sequence shown here is derived from an EMBL/GenBank/DDBJ whole genome shotgun (WGS) entry which is preliminary data.</text>
</comment>
<sequence length="268" mass="29948">MSEEKLKCLDKRMEQLTKEKEEVELQNEEKHTAMDKLHIEMESAEESLKHSEAALEQAEKIIALRKDEIKRETGRKNTGKGVAIAGAVLTPIPILGFIAGSIMMIAGGSVIAVASKAIRDAEDELKKNESQVKENSIKVSNYHSSISTKQNEIKETDKVLKKIQKGIEEVKQHLKVTADFQEIVRKAVMLLSDLSGKVTVLERQTQRFILRVPVVKITGDVMKAVVNVAENRLLYRRGAPAFRNALRENVGGLALCNSAQNSEYDSYY</sequence>
<dbReference type="Proteomes" id="UP000281406">
    <property type="component" value="Unassembled WGS sequence"/>
</dbReference>
<dbReference type="OrthoDB" id="10260387at2759"/>
<evidence type="ECO:0000313" key="3">
    <source>
        <dbReference type="EMBL" id="ROI36391.1"/>
    </source>
</evidence>
<reference evidence="3 4" key="1">
    <citation type="submission" date="2018-10" db="EMBL/GenBank/DDBJ databases">
        <title>Genome assembly for a Yunnan-Guizhou Plateau 3E fish, Anabarilius grahami (Regan), and its evolutionary and genetic applications.</title>
        <authorList>
            <person name="Jiang W."/>
        </authorList>
    </citation>
    <scope>NUCLEOTIDE SEQUENCE [LARGE SCALE GENOMIC DNA]</scope>
    <source>
        <strain evidence="3">AG-KIZ</strain>
        <tissue evidence="3">Muscle</tissue>
    </source>
</reference>
<evidence type="ECO:0000313" key="4">
    <source>
        <dbReference type="Proteomes" id="UP000281406"/>
    </source>
</evidence>
<protein>
    <submittedName>
        <fullName evidence="3">Uncharacterized protein</fullName>
    </submittedName>
</protein>
<evidence type="ECO:0000256" key="1">
    <source>
        <dbReference type="SAM" id="Coils"/>
    </source>
</evidence>
<proteinExistence type="predicted"/>
<keyword evidence="4" id="KW-1185">Reference proteome</keyword>
<feature type="coiled-coil region" evidence="1">
    <location>
        <begin position="6"/>
        <end position="61"/>
    </location>
</feature>